<dbReference type="Gene3D" id="3.40.50.300">
    <property type="entry name" value="P-loop containing nucleotide triphosphate hydrolases"/>
    <property type="match status" value="1"/>
</dbReference>
<name>A0A812WB85_SYMPI</name>
<gene>
    <name evidence="2" type="ORF">SPIL2461_LOCUS18314</name>
</gene>
<reference evidence="2" key="1">
    <citation type="submission" date="2021-02" db="EMBL/GenBank/DDBJ databases">
        <authorList>
            <person name="Dougan E. K."/>
            <person name="Rhodes N."/>
            <person name="Thang M."/>
            <person name="Chan C."/>
        </authorList>
    </citation>
    <scope>NUCLEOTIDE SEQUENCE</scope>
</reference>
<evidence type="ECO:0000313" key="3">
    <source>
        <dbReference type="Proteomes" id="UP000649617"/>
    </source>
</evidence>
<dbReference type="Proteomes" id="UP000649617">
    <property type="component" value="Unassembled WGS sequence"/>
</dbReference>
<dbReference type="SUPFAM" id="SSF52540">
    <property type="entry name" value="P-loop containing nucleoside triphosphate hydrolases"/>
    <property type="match status" value="1"/>
</dbReference>
<dbReference type="InterPro" id="IPR027417">
    <property type="entry name" value="P-loop_NTPase"/>
</dbReference>
<accession>A0A812WB85</accession>
<feature type="domain" description="Helicase C-terminal" evidence="1">
    <location>
        <begin position="46"/>
        <end position="95"/>
    </location>
</feature>
<dbReference type="InterPro" id="IPR001650">
    <property type="entry name" value="Helicase_C-like"/>
</dbReference>
<sequence>MAIVTQGQLRFRMEDYDENKFNVISIAEAIEAASKLWSSEGSRQRVRDESECQVIVASSQEIRGIHLDFVEAVVLIGEPESIDDYMHAAGRTCRYQPGSPEPEEGMVVSIVDDDVATKILKWSEISGFKLVEVPLKQNIKTGEPAERMLTARQKREAAKLEEAMQELDISDLDDLDTTFAEAERKNPPSVWS</sequence>
<dbReference type="OrthoDB" id="44251at2759"/>
<organism evidence="2 3">
    <name type="scientific">Symbiodinium pilosum</name>
    <name type="common">Dinoflagellate</name>
    <dbReference type="NCBI Taxonomy" id="2952"/>
    <lineage>
        <taxon>Eukaryota</taxon>
        <taxon>Sar</taxon>
        <taxon>Alveolata</taxon>
        <taxon>Dinophyceae</taxon>
        <taxon>Suessiales</taxon>
        <taxon>Symbiodiniaceae</taxon>
        <taxon>Symbiodinium</taxon>
    </lineage>
</organism>
<keyword evidence="3" id="KW-1185">Reference proteome</keyword>
<comment type="caution">
    <text evidence="2">The sequence shown here is derived from an EMBL/GenBank/DDBJ whole genome shotgun (WGS) entry which is preliminary data.</text>
</comment>
<evidence type="ECO:0000259" key="1">
    <source>
        <dbReference type="Pfam" id="PF00271"/>
    </source>
</evidence>
<protein>
    <recommendedName>
        <fullName evidence="1">Helicase C-terminal domain-containing protein</fullName>
    </recommendedName>
</protein>
<proteinExistence type="predicted"/>
<dbReference type="Pfam" id="PF00271">
    <property type="entry name" value="Helicase_C"/>
    <property type="match status" value="1"/>
</dbReference>
<dbReference type="EMBL" id="CAJNIZ010043748">
    <property type="protein sequence ID" value="CAE7667603.1"/>
    <property type="molecule type" value="Genomic_DNA"/>
</dbReference>
<evidence type="ECO:0000313" key="2">
    <source>
        <dbReference type="EMBL" id="CAE7667603.1"/>
    </source>
</evidence>
<dbReference type="AlphaFoldDB" id="A0A812WB85"/>